<feature type="transmembrane region" description="Helical" evidence="6">
    <location>
        <begin position="94"/>
        <end position="115"/>
    </location>
</feature>
<keyword evidence="5 6" id="KW-0472">Membrane</keyword>
<feature type="transmembrane region" description="Helical" evidence="6">
    <location>
        <begin position="57"/>
        <end position="78"/>
    </location>
</feature>
<protein>
    <recommendedName>
        <fullName evidence="7">Major facilitator superfamily (MFS) profile domain-containing protein</fullName>
    </recommendedName>
</protein>
<comment type="subcellular location">
    <subcellularLocation>
        <location evidence="1">Membrane</location>
        <topology evidence="1">Multi-pass membrane protein</topology>
    </subcellularLocation>
</comment>
<keyword evidence="4 6" id="KW-1133">Transmembrane helix</keyword>
<name>A0ABR1ISI0_9AGAR</name>
<evidence type="ECO:0000256" key="4">
    <source>
        <dbReference type="ARBA" id="ARBA00022989"/>
    </source>
</evidence>
<dbReference type="EMBL" id="JBANRG010000076">
    <property type="protein sequence ID" value="KAK7438871.1"/>
    <property type="molecule type" value="Genomic_DNA"/>
</dbReference>
<keyword evidence="9" id="KW-1185">Reference proteome</keyword>
<accession>A0ABR1ISI0</accession>
<reference evidence="8 9" key="1">
    <citation type="submission" date="2024-01" db="EMBL/GenBank/DDBJ databases">
        <title>A draft genome for the cacao thread blight pathogen Marasmiellus scandens.</title>
        <authorList>
            <person name="Baruah I.K."/>
            <person name="Leung J."/>
            <person name="Bukari Y."/>
            <person name="Amoako-Attah I."/>
            <person name="Meinhardt L.W."/>
            <person name="Bailey B.A."/>
            <person name="Cohen S.P."/>
        </authorList>
    </citation>
    <scope>NUCLEOTIDE SEQUENCE [LARGE SCALE GENOMIC DNA]</scope>
    <source>
        <strain evidence="8 9">GH-19</strain>
    </source>
</reference>
<evidence type="ECO:0000313" key="8">
    <source>
        <dbReference type="EMBL" id="KAK7438871.1"/>
    </source>
</evidence>
<evidence type="ECO:0000256" key="5">
    <source>
        <dbReference type="ARBA" id="ARBA00023136"/>
    </source>
</evidence>
<dbReference type="PROSITE" id="PS50850">
    <property type="entry name" value="MFS"/>
    <property type="match status" value="1"/>
</dbReference>
<comment type="caution">
    <text evidence="8">The sequence shown here is derived from an EMBL/GenBank/DDBJ whole genome shotgun (WGS) entry which is preliminary data.</text>
</comment>
<dbReference type="InterPro" id="IPR020846">
    <property type="entry name" value="MFS_dom"/>
</dbReference>
<dbReference type="PANTHER" id="PTHR43791">
    <property type="entry name" value="PERMEASE-RELATED"/>
    <property type="match status" value="1"/>
</dbReference>
<evidence type="ECO:0000256" key="1">
    <source>
        <dbReference type="ARBA" id="ARBA00004141"/>
    </source>
</evidence>
<organism evidence="8 9">
    <name type="scientific">Marasmiellus scandens</name>
    <dbReference type="NCBI Taxonomy" id="2682957"/>
    <lineage>
        <taxon>Eukaryota</taxon>
        <taxon>Fungi</taxon>
        <taxon>Dikarya</taxon>
        <taxon>Basidiomycota</taxon>
        <taxon>Agaricomycotina</taxon>
        <taxon>Agaricomycetes</taxon>
        <taxon>Agaricomycetidae</taxon>
        <taxon>Agaricales</taxon>
        <taxon>Marasmiineae</taxon>
        <taxon>Omphalotaceae</taxon>
        <taxon>Marasmiellus</taxon>
    </lineage>
</organism>
<sequence>MSSQLEAGNAYEKRMTKQVLWKLDAHILPPLALLWLANFSDRINIGNARIAGLERDIHLHGNQFNTILAVFYISYILVEMPSNWVLKRIGANRWLPLITCAWGVVTTLTCLVHNYSGLIAIRIFLGACEGGLLPGMVLYLSTIYKRHELQLR</sequence>
<feature type="domain" description="Major facilitator superfamily (MFS) profile" evidence="7">
    <location>
        <begin position="27"/>
        <end position="152"/>
    </location>
</feature>
<evidence type="ECO:0000313" key="9">
    <source>
        <dbReference type="Proteomes" id="UP001498398"/>
    </source>
</evidence>
<gene>
    <name evidence="8" type="ORF">VKT23_017798</name>
</gene>
<dbReference type="Proteomes" id="UP001498398">
    <property type="component" value="Unassembled WGS sequence"/>
</dbReference>
<feature type="transmembrane region" description="Helical" evidence="6">
    <location>
        <begin position="121"/>
        <end position="144"/>
    </location>
</feature>
<dbReference type="PANTHER" id="PTHR43791:SF36">
    <property type="entry name" value="TRANSPORTER, PUTATIVE (AFU_ORTHOLOGUE AFUA_6G08340)-RELATED"/>
    <property type="match status" value="1"/>
</dbReference>
<keyword evidence="2" id="KW-0813">Transport</keyword>
<keyword evidence="3 6" id="KW-0812">Transmembrane</keyword>
<evidence type="ECO:0000256" key="6">
    <source>
        <dbReference type="SAM" id="Phobius"/>
    </source>
</evidence>
<dbReference type="InterPro" id="IPR011701">
    <property type="entry name" value="MFS"/>
</dbReference>
<dbReference type="InterPro" id="IPR036259">
    <property type="entry name" value="MFS_trans_sf"/>
</dbReference>
<evidence type="ECO:0000259" key="7">
    <source>
        <dbReference type="PROSITE" id="PS50850"/>
    </source>
</evidence>
<dbReference type="SUPFAM" id="SSF103473">
    <property type="entry name" value="MFS general substrate transporter"/>
    <property type="match status" value="1"/>
</dbReference>
<evidence type="ECO:0000256" key="3">
    <source>
        <dbReference type="ARBA" id="ARBA00022692"/>
    </source>
</evidence>
<dbReference type="Gene3D" id="1.20.1250.20">
    <property type="entry name" value="MFS general substrate transporter like domains"/>
    <property type="match status" value="1"/>
</dbReference>
<dbReference type="Pfam" id="PF07690">
    <property type="entry name" value="MFS_1"/>
    <property type="match status" value="1"/>
</dbReference>
<proteinExistence type="predicted"/>
<evidence type="ECO:0000256" key="2">
    <source>
        <dbReference type="ARBA" id="ARBA00022448"/>
    </source>
</evidence>